<organism evidence="3 4">
    <name type="scientific">Flavobacterium polysaccharolyticum</name>
    <dbReference type="NCBI Taxonomy" id="3133148"/>
    <lineage>
        <taxon>Bacteria</taxon>
        <taxon>Pseudomonadati</taxon>
        <taxon>Bacteroidota</taxon>
        <taxon>Flavobacteriia</taxon>
        <taxon>Flavobacteriales</taxon>
        <taxon>Flavobacteriaceae</taxon>
        <taxon>Flavobacterium</taxon>
    </lineage>
</organism>
<sequence>MEYKRNLNYIMPSIVLLSMSIFGFLILIVILYIEIENFTINKNIYGSSVIFLVLSSITVPGFILNYRYEILNKNRKITFKQNHLEIETDAEIENILYQEVLEVEKHIVSWKGRNPWSDYYYVKLNLKNGKKIYYNCLTETINSENNLLKSKRIKKFTIDNLYPWY</sequence>
<keyword evidence="1" id="KW-0472">Membrane</keyword>
<evidence type="ECO:0000313" key="3">
    <source>
        <dbReference type="EMBL" id="MEM0577891.1"/>
    </source>
</evidence>
<evidence type="ECO:0000313" key="4">
    <source>
        <dbReference type="Proteomes" id="UP001468798"/>
    </source>
</evidence>
<dbReference type="InterPro" id="IPR058916">
    <property type="entry name" value="PH_40"/>
</dbReference>
<feature type="transmembrane region" description="Helical" evidence="1">
    <location>
        <begin position="7"/>
        <end position="33"/>
    </location>
</feature>
<accession>A0ABU9NRI0</accession>
<protein>
    <recommendedName>
        <fullName evidence="2">PH domain-containing protein</fullName>
    </recommendedName>
</protein>
<dbReference type="EMBL" id="JBCGDP010000016">
    <property type="protein sequence ID" value="MEM0577891.1"/>
    <property type="molecule type" value="Genomic_DNA"/>
</dbReference>
<reference evidence="3 4" key="1">
    <citation type="submission" date="2024-03" db="EMBL/GenBank/DDBJ databases">
        <title>Two novel species of the genus Flavobacterium exhibiting potentially degradation of complex polysaccharides.</title>
        <authorList>
            <person name="Lian X."/>
        </authorList>
    </citation>
    <scope>NUCLEOTIDE SEQUENCE [LARGE SCALE GENOMIC DNA]</scope>
    <source>
        <strain evidence="3 4">N6</strain>
    </source>
</reference>
<evidence type="ECO:0000259" key="2">
    <source>
        <dbReference type="Pfam" id="PF26566"/>
    </source>
</evidence>
<feature type="domain" description="PH" evidence="2">
    <location>
        <begin position="3"/>
        <end position="137"/>
    </location>
</feature>
<comment type="caution">
    <text evidence="3">The sequence shown here is derived from an EMBL/GenBank/DDBJ whole genome shotgun (WGS) entry which is preliminary data.</text>
</comment>
<dbReference type="Pfam" id="PF26566">
    <property type="entry name" value="PH_40"/>
    <property type="match status" value="1"/>
</dbReference>
<keyword evidence="1" id="KW-1133">Transmembrane helix</keyword>
<evidence type="ECO:0000256" key="1">
    <source>
        <dbReference type="SAM" id="Phobius"/>
    </source>
</evidence>
<gene>
    <name evidence="3" type="ORF">WFZ86_15400</name>
</gene>
<dbReference type="RefSeq" id="WP_342692757.1">
    <property type="nucleotide sequence ID" value="NZ_JBCGDP010000016.1"/>
</dbReference>
<name>A0ABU9NRI0_9FLAO</name>
<keyword evidence="4" id="KW-1185">Reference proteome</keyword>
<keyword evidence="1" id="KW-0812">Transmembrane</keyword>
<proteinExistence type="predicted"/>
<feature type="transmembrane region" description="Helical" evidence="1">
    <location>
        <begin position="45"/>
        <end position="66"/>
    </location>
</feature>
<dbReference type="Proteomes" id="UP001468798">
    <property type="component" value="Unassembled WGS sequence"/>
</dbReference>